<keyword evidence="3" id="KW-1185">Reference proteome</keyword>
<evidence type="ECO:0000259" key="1">
    <source>
        <dbReference type="Pfam" id="PF12358"/>
    </source>
</evidence>
<dbReference type="EMBL" id="BMTD01000004">
    <property type="protein sequence ID" value="GGU89705.1"/>
    <property type="molecule type" value="Genomic_DNA"/>
</dbReference>
<protein>
    <recommendedName>
        <fullName evidence="1">DUF3644 domain-containing protein</fullName>
    </recommendedName>
</protein>
<sequence length="349" mass="38575">MVAAAEAFNSPHNRGRETKVLLHLQHSFEMLLKAALVQKGISVFDPALGRSLGFETCVRKAAEHPDIKLSEPDAGTLRAIDAMRDDEQHWFNQVSEQLLYVHARAAVTLFDDLLRGVFKEPLADHLPDRVLPVSVDPPRDLALLLDEEYTQIAALLKPGRRATHEARARIRTLLAMEAHTGPETRVSSKDVDRVQAGIRGGATRSEVFPRLEELATATDGEGLLIKVRFVKNQAAPPVRYAADETVPAAAIREVDLQAKFHRSAAELAGALALTQPKCVALRRHLGIDADPACCHEFVFSSQRLKRFSDNAFTRMRTARDTLDLEAVWRAHNPSARQLESCKVPGCRAG</sequence>
<proteinExistence type="predicted"/>
<comment type="caution">
    <text evidence="2">The sequence shown here is derived from an EMBL/GenBank/DDBJ whole genome shotgun (WGS) entry which is preliminary data.</text>
</comment>
<evidence type="ECO:0000313" key="2">
    <source>
        <dbReference type="EMBL" id="GGU89705.1"/>
    </source>
</evidence>
<gene>
    <name evidence="2" type="ORF">GCM10010260_24990</name>
</gene>
<evidence type="ECO:0000313" key="3">
    <source>
        <dbReference type="Proteomes" id="UP000618795"/>
    </source>
</evidence>
<dbReference type="AlphaFoldDB" id="A0A918MB59"/>
<dbReference type="InterPro" id="IPR022104">
    <property type="entry name" value="DUF3644"/>
</dbReference>
<feature type="domain" description="DUF3644" evidence="1">
    <location>
        <begin position="1"/>
        <end position="140"/>
    </location>
</feature>
<reference evidence="2" key="1">
    <citation type="journal article" date="2014" name="Int. J. Syst. Evol. Microbiol.">
        <title>Complete genome sequence of Corynebacterium casei LMG S-19264T (=DSM 44701T), isolated from a smear-ripened cheese.</title>
        <authorList>
            <consortium name="US DOE Joint Genome Institute (JGI-PGF)"/>
            <person name="Walter F."/>
            <person name="Albersmeier A."/>
            <person name="Kalinowski J."/>
            <person name="Ruckert C."/>
        </authorList>
    </citation>
    <scope>NUCLEOTIDE SEQUENCE</scope>
    <source>
        <strain evidence="2">JCM 4369</strain>
    </source>
</reference>
<dbReference type="Pfam" id="PF12358">
    <property type="entry name" value="DUF3644"/>
    <property type="match status" value="1"/>
</dbReference>
<accession>A0A918MB59</accession>
<reference evidence="2" key="2">
    <citation type="submission" date="2020-09" db="EMBL/GenBank/DDBJ databases">
        <authorList>
            <person name="Sun Q."/>
            <person name="Ohkuma M."/>
        </authorList>
    </citation>
    <scope>NUCLEOTIDE SEQUENCE</scope>
    <source>
        <strain evidence="2">JCM 4369</strain>
    </source>
</reference>
<organism evidence="2 3">
    <name type="scientific">Streptomyces filipinensis</name>
    <dbReference type="NCBI Taxonomy" id="66887"/>
    <lineage>
        <taxon>Bacteria</taxon>
        <taxon>Bacillati</taxon>
        <taxon>Actinomycetota</taxon>
        <taxon>Actinomycetes</taxon>
        <taxon>Kitasatosporales</taxon>
        <taxon>Streptomycetaceae</taxon>
        <taxon>Streptomyces</taxon>
    </lineage>
</organism>
<name>A0A918MB59_9ACTN</name>
<dbReference type="Proteomes" id="UP000618795">
    <property type="component" value="Unassembled WGS sequence"/>
</dbReference>